<dbReference type="InterPro" id="IPR018294">
    <property type="entry name" value="ISPD_synthase_CS"/>
</dbReference>
<evidence type="ECO:0000256" key="7">
    <source>
        <dbReference type="HAMAP-Rule" id="MF_00108"/>
    </source>
</evidence>
<dbReference type="FunFam" id="3.90.550.10:FF:000003">
    <property type="entry name" value="2-C-methyl-D-erythritol 4-phosphate cytidylyltransferase"/>
    <property type="match status" value="1"/>
</dbReference>
<dbReference type="GO" id="GO:0019288">
    <property type="term" value="P:isopentenyl diphosphate biosynthetic process, methylerythritol 4-phosphate pathway"/>
    <property type="evidence" value="ECO:0007669"/>
    <property type="project" value="UniProtKB-UniRule"/>
</dbReference>
<dbReference type="HAMAP" id="MF_00108">
    <property type="entry name" value="IspD"/>
    <property type="match status" value="1"/>
</dbReference>
<keyword evidence="9" id="KW-1185">Reference proteome</keyword>
<dbReference type="EC" id="2.7.7.60" evidence="7"/>
<comment type="catalytic activity">
    <reaction evidence="1 7">
        <text>2-C-methyl-D-erythritol 4-phosphate + CTP + H(+) = 4-CDP-2-C-methyl-D-erythritol + diphosphate</text>
        <dbReference type="Rhea" id="RHEA:13429"/>
        <dbReference type="ChEBI" id="CHEBI:15378"/>
        <dbReference type="ChEBI" id="CHEBI:33019"/>
        <dbReference type="ChEBI" id="CHEBI:37563"/>
        <dbReference type="ChEBI" id="CHEBI:57823"/>
        <dbReference type="ChEBI" id="CHEBI:58262"/>
        <dbReference type="EC" id="2.7.7.60"/>
    </reaction>
</comment>
<feature type="site" description="Transition state stabilizer" evidence="7">
    <location>
        <position position="15"/>
    </location>
</feature>
<dbReference type="InterPro" id="IPR001228">
    <property type="entry name" value="IspD"/>
</dbReference>
<feature type="site" description="Positions MEP for the nucleophilic attack" evidence="7">
    <location>
        <position position="210"/>
    </location>
</feature>
<dbReference type="InterPro" id="IPR034683">
    <property type="entry name" value="IspD/TarI"/>
</dbReference>
<gene>
    <name evidence="7 8" type="primary">ispD</name>
    <name evidence="8" type="ORF">H0A61_01293</name>
</gene>
<protein>
    <recommendedName>
        <fullName evidence="7">2-C-methyl-D-erythritol 4-phosphate cytidylyltransferase</fullName>
        <ecNumber evidence="7">2.7.7.60</ecNumber>
    </recommendedName>
    <alternativeName>
        <fullName evidence="7">4-diphosphocytidyl-2C-methyl-D-erythritol synthase</fullName>
    </alternativeName>
    <alternativeName>
        <fullName evidence="7">MEP cytidylyltransferase</fullName>
        <shortName evidence="7">MCT</shortName>
    </alternativeName>
</protein>
<comment type="similarity">
    <text evidence="3 7">Belongs to the IspD/TarI cytidylyltransferase family. IspD subfamily.</text>
</comment>
<evidence type="ECO:0000256" key="6">
    <source>
        <dbReference type="ARBA" id="ARBA00023229"/>
    </source>
</evidence>
<feature type="site" description="Positions MEP for the nucleophilic attack" evidence="7">
    <location>
        <position position="154"/>
    </location>
</feature>
<dbReference type="GO" id="GO:0050518">
    <property type="term" value="F:2-C-methyl-D-erythritol 4-phosphate cytidylyltransferase activity"/>
    <property type="evidence" value="ECO:0007669"/>
    <property type="project" value="UniProtKB-UniRule"/>
</dbReference>
<dbReference type="CDD" id="cd02516">
    <property type="entry name" value="CDP-ME_synthetase"/>
    <property type="match status" value="1"/>
</dbReference>
<accession>A0A8A0RMV6</accession>
<evidence type="ECO:0000313" key="8">
    <source>
        <dbReference type="EMBL" id="QSQ08940.1"/>
    </source>
</evidence>
<dbReference type="PROSITE" id="PS01295">
    <property type="entry name" value="ISPD"/>
    <property type="match status" value="1"/>
</dbReference>
<evidence type="ECO:0000256" key="2">
    <source>
        <dbReference type="ARBA" id="ARBA00004787"/>
    </source>
</evidence>
<proteinExistence type="inferred from homology"/>
<dbReference type="InterPro" id="IPR050088">
    <property type="entry name" value="IspD/TarI_cytidylyltransf_bact"/>
</dbReference>
<evidence type="ECO:0000313" key="9">
    <source>
        <dbReference type="Proteomes" id="UP000662904"/>
    </source>
</evidence>
<keyword evidence="5 7" id="KW-0548">Nucleotidyltransferase</keyword>
<organism evidence="8 9">
    <name type="scientific">Koleobacter methoxysyntrophicus</name>
    <dbReference type="NCBI Taxonomy" id="2751313"/>
    <lineage>
        <taxon>Bacteria</taxon>
        <taxon>Bacillati</taxon>
        <taxon>Bacillota</taxon>
        <taxon>Clostridia</taxon>
        <taxon>Koleobacterales</taxon>
        <taxon>Koleobacteraceae</taxon>
        <taxon>Koleobacter</taxon>
    </lineage>
</organism>
<evidence type="ECO:0000256" key="4">
    <source>
        <dbReference type="ARBA" id="ARBA00022679"/>
    </source>
</evidence>
<dbReference type="AlphaFoldDB" id="A0A8A0RMV6"/>
<dbReference type="NCBIfam" id="TIGR00453">
    <property type="entry name" value="ispD"/>
    <property type="match status" value="1"/>
</dbReference>
<sequence>MKVSAIIAAAGHGQRMGAAISKQFLNLKGKPIIVHTLDVFYRIKRINEIILVVGSNEMEYCNSEIIKRHLFKGIKLVPGGKERQDSVYNGLRACDPQTDFVIIHDGVRPLINQDIVIKALSTAEIYGACGVAVPVKDTIKVVDEKGFVKNTPDRDRLWAVQTPQVFRYPLILKAHERAREQEFIGTDDTVLVERLGERVKIIEGSYENIKITTPEDLTIAESILSR</sequence>
<evidence type="ECO:0000256" key="1">
    <source>
        <dbReference type="ARBA" id="ARBA00001282"/>
    </source>
</evidence>
<reference evidence="8" key="1">
    <citation type="submission" date="2020-07" db="EMBL/GenBank/DDBJ databases">
        <title>Koleobacter methoxysyntrophicus gen. nov., sp. nov., a novel anaerobic bacterium isolated from deep subsurface oil field and proposal of Koleobacterales ord. nov. in the phylum Firmicutes.</title>
        <authorList>
            <person name="Sakamoto S."/>
            <person name="Tamaki H."/>
        </authorList>
    </citation>
    <scope>NUCLEOTIDE SEQUENCE</scope>
    <source>
        <strain evidence="8">NRmbB1</strain>
    </source>
</reference>
<evidence type="ECO:0000256" key="5">
    <source>
        <dbReference type="ARBA" id="ARBA00022695"/>
    </source>
</evidence>
<dbReference type="PANTHER" id="PTHR32125:SF4">
    <property type="entry name" value="2-C-METHYL-D-ERYTHRITOL 4-PHOSPHATE CYTIDYLYLTRANSFERASE, CHLOROPLASTIC"/>
    <property type="match status" value="1"/>
</dbReference>
<comment type="function">
    <text evidence="7">Catalyzes the formation of 4-diphosphocytidyl-2-C-methyl-D-erythritol from CTP and 2-C-methyl-D-erythritol 4-phosphate (MEP).</text>
</comment>
<feature type="site" description="Transition state stabilizer" evidence="7">
    <location>
        <position position="22"/>
    </location>
</feature>
<comment type="pathway">
    <text evidence="2 7">Isoprenoid biosynthesis; isopentenyl diphosphate biosynthesis via DXP pathway; isopentenyl diphosphate from 1-deoxy-D-xylulose 5-phosphate: step 2/6.</text>
</comment>
<name>A0A8A0RMV6_9FIRM</name>
<dbReference type="KEGG" id="kme:H0A61_01293"/>
<dbReference type="RefSeq" id="WP_206709137.1">
    <property type="nucleotide sequence ID" value="NZ_CP059066.1"/>
</dbReference>
<dbReference type="Proteomes" id="UP000662904">
    <property type="component" value="Chromosome"/>
</dbReference>
<dbReference type="Gene3D" id="3.90.550.10">
    <property type="entry name" value="Spore Coat Polysaccharide Biosynthesis Protein SpsA, Chain A"/>
    <property type="match status" value="1"/>
</dbReference>
<dbReference type="InterPro" id="IPR029044">
    <property type="entry name" value="Nucleotide-diphossugar_trans"/>
</dbReference>
<dbReference type="SUPFAM" id="SSF53448">
    <property type="entry name" value="Nucleotide-diphospho-sugar transferases"/>
    <property type="match status" value="1"/>
</dbReference>
<dbReference type="EMBL" id="CP059066">
    <property type="protein sequence ID" value="QSQ08940.1"/>
    <property type="molecule type" value="Genomic_DNA"/>
</dbReference>
<dbReference type="PANTHER" id="PTHR32125">
    <property type="entry name" value="2-C-METHYL-D-ERYTHRITOL 4-PHOSPHATE CYTIDYLYLTRANSFERASE, CHLOROPLASTIC"/>
    <property type="match status" value="1"/>
</dbReference>
<evidence type="ECO:0000256" key="3">
    <source>
        <dbReference type="ARBA" id="ARBA00009789"/>
    </source>
</evidence>
<keyword evidence="6 7" id="KW-0414">Isoprene biosynthesis</keyword>
<dbReference type="UniPathway" id="UPA00056">
    <property type="reaction ID" value="UER00093"/>
</dbReference>
<dbReference type="Pfam" id="PF01128">
    <property type="entry name" value="IspD"/>
    <property type="match status" value="1"/>
</dbReference>
<keyword evidence="4 7" id="KW-0808">Transferase</keyword>